<keyword evidence="5" id="KW-0812">Transmembrane</keyword>
<keyword evidence="7" id="KW-0472">Membrane</keyword>
<dbReference type="EMBL" id="CP013987">
    <property type="protein sequence ID" value="ALZ85315.1"/>
    <property type="molecule type" value="Genomic_DNA"/>
</dbReference>
<evidence type="ECO:0008006" key="10">
    <source>
        <dbReference type="Google" id="ProtNLM"/>
    </source>
</evidence>
<gene>
    <name evidence="8" type="ORF">APT59_14335</name>
</gene>
<evidence type="ECO:0000256" key="1">
    <source>
        <dbReference type="ARBA" id="ARBA00004651"/>
    </source>
</evidence>
<evidence type="ECO:0000256" key="7">
    <source>
        <dbReference type="ARBA" id="ARBA00023136"/>
    </source>
</evidence>
<dbReference type="Proteomes" id="UP000064137">
    <property type="component" value="Chromosome"/>
</dbReference>
<keyword evidence="6" id="KW-1133">Transmembrane helix</keyword>
<dbReference type="SUPFAM" id="SSF58104">
    <property type="entry name" value="Methyl-accepting chemotaxis protein (MCP) signaling domain"/>
    <property type="match status" value="1"/>
</dbReference>
<protein>
    <recommendedName>
        <fullName evidence="10">Methyl-accepting chemotaxis protein</fullName>
    </recommendedName>
</protein>
<evidence type="ECO:0000256" key="5">
    <source>
        <dbReference type="ARBA" id="ARBA00022692"/>
    </source>
</evidence>
<name>A0A0U4WRF0_9PSED</name>
<evidence type="ECO:0000256" key="4">
    <source>
        <dbReference type="ARBA" id="ARBA00022500"/>
    </source>
</evidence>
<dbReference type="GO" id="GO:0006935">
    <property type="term" value="P:chemotaxis"/>
    <property type="evidence" value="ECO:0007669"/>
    <property type="project" value="UniProtKB-KW"/>
</dbReference>
<dbReference type="PANTHER" id="PTHR32089">
    <property type="entry name" value="METHYL-ACCEPTING CHEMOTAXIS PROTEIN MCPB"/>
    <property type="match status" value="1"/>
</dbReference>
<reference evidence="8 9" key="1">
    <citation type="submission" date="2016-01" db="EMBL/GenBank/DDBJ databases">
        <title>Annotation of Pseudomonas oryzihabitans USDA-ARS-USMARC-56511.</title>
        <authorList>
            <person name="Harhay G.P."/>
            <person name="Harhay D.M."/>
            <person name="Smith T.P.L."/>
            <person name="Bono J.L."/>
            <person name="Heaton M.P."/>
            <person name="Clawson M.L."/>
            <person name="Chitko-Mckown C.G."/>
            <person name="Capik S.F."/>
            <person name="DeDonder K.D."/>
            <person name="Apley M.D."/>
            <person name="Lubbers B.V."/>
            <person name="White B.J."/>
            <person name="Larson R.L."/>
        </authorList>
    </citation>
    <scope>NUCLEOTIDE SEQUENCE [LARGE SCALE GENOMIC DNA]</scope>
    <source>
        <strain evidence="8 9">USDA-ARS-USMARC-56511</strain>
    </source>
</reference>
<keyword evidence="3" id="KW-0488">Methylation</keyword>
<accession>A0A0U4WRF0</accession>
<proteinExistence type="predicted"/>
<dbReference type="AlphaFoldDB" id="A0A0U4WRF0"/>
<dbReference type="GO" id="GO:0005886">
    <property type="term" value="C:plasma membrane"/>
    <property type="evidence" value="ECO:0007669"/>
    <property type="project" value="UniProtKB-SubCell"/>
</dbReference>
<keyword evidence="4" id="KW-0145">Chemotaxis</keyword>
<organism evidence="8 9">
    <name type="scientific">Pseudomonas oryzihabitans</name>
    <dbReference type="NCBI Taxonomy" id="47885"/>
    <lineage>
        <taxon>Bacteria</taxon>
        <taxon>Pseudomonadati</taxon>
        <taxon>Pseudomonadota</taxon>
        <taxon>Gammaproteobacteria</taxon>
        <taxon>Pseudomonadales</taxon>
        <taxon>Pseudomonadaceae</taxon>
        <taxon>Pseudomonas</taxon>
    </lineage>
</organism>
<dbReference type="Gene3D" id="1.10.287.950">
    <property type="entry name" value="Methyl-accepting chemotaxis protein"/>
    <property type="match status" value="1"/>
</dbReference>
<evidence type="ECO:0000256" key="2">
    <source>
        <dbReference type="ARBA" id="ARBA00022475"/>
    </source>
</evidence>
<sequence length="123" mass="13576">MASRTQGLAQQMIEELQNGSQKTVALMHERQRHSDHSMHVAKPAGVRLGRVTEHIVDIDSQNQSVATATEEQSSVAETLNKDISKINLFNQQSVDNLQTTLVACVALEAEAGRLQRLVNGFRI</sequence>
<evidence type="ECO:0000313" key="9">
    <source>
        <dbReference type="Proteomes" id="UP000064137"/>
    </source>
</evidence>
<dbReference type="PANTHER" id="PTHR32089:SF39">
    <property type="entry name" value="METHYL-ACCEPTING CHEMOTAXIS PROTEIN HLYB"/>
    <property type="match status" value="1"/>
</dbReference>
<comment type="subcellular location">
    <subcellularLocation>
        <location evidence="1">Cell membrane</location>
        <topology evidence="1">Multi-pass membrane protein</topology>
    </subcellularLocation>
</comment>
<dbReference type="KEGG" id="por:APT59_14335"/>
<evidence type="ECO:0000256" key="3">
    <source>
        <dbReference type="ARBA" id="ARBA00022481"/>
    </source>
</evidence>
<keyword evidence="2" id="KW-1003">Cell membrane</keyword>
<evidence type="ECO:0000313" key="8">
    <source>
        <dbReference type="EMBL" id="ALZ85315.1"/>
    </source>
</evidence>
<evidence type="ECO:0000256" key="6">
    <source>
        <dbReference type="ARBA" id="ARBA00022989"/>
    </source>
</evidence>